<evidence type="ECO:0000256" key="11">
    <source>
        <dbReference type="RuleBase" id="RU004504"/>
    </source>
</evidence>
<dbReference type="Gene3D" id="3.90.1150.10">
    <property type="entry name" value="Aspartate Aminotransferase, domain 1"/>
    <property type="match status" value="1"/>
</dbReference>
<comment type="similarity">
    <text evidence="2">Belongs to the class-V pyridoxal-phosphate-dependent aminotransferase family. NifS/IscS subfamily.</text>
</comment>
<evidence type="ECO:0000256" key="7">
    <source>
        <dbReference type="ARBA" id="ARBA00023004"/>
    </source>
</evidence>
<proteinExistence type="inferred from homology"/>
<dbReference type="FunFam" id="3.90.1150.10:FF:000002">
    <property type="entry name" value="Cysteine desulfurase IscS"/>
    <property type="match status" value="1"/>
</dbReference>
<dbReference type="InParanoid" id="A0A316YP09"/>
<keyword evidence="8" id="KW-0411">Iron-sulfur</keyword>
<dbReference type="GO" id="GO:0005739">
    <property type="term" value="C:mitochondrion"/>
    <property type="evidence" value="ECO:0007669"/>
    <property type="project" value="TreeGrafter"/>
</dbReference>
<organism evidence="13 14">
    <name type="scientific">Acaromyces ingoldii</name>
    <dbReference type="NCBI Taxonomy" id="215250"/>
    <lineage>
        <taxon>Eukaryota</taxon>
        <taxon>Fungi</taxon>
        <taxon>Dikarya</taxon>
        <taxon>Basidiomycota</taxon>
        <taxon>Ustilaginomycotina</taxon>
        <taxon>Exobasidiomycetes</taxon>
        <taxon>Exobasidiales</taxon>
        <taxon>Cryptobasidiaceae</taxon>
        <taxon>Acaromyces</taxon>
    </lineage>
</organism>
<evidence type="ECO:0000313" key="13">
    <source>
        <dbReference type="EMBL" id="PWN91117.1"/>
    </source>
</evidence>
<sequence length="506" mass="54514">MSLAPRFARLAAAARVGGGAAGSSSSSSVSVSRAATAASVAARRNYTSPSQPAKMATPVDVAMETKAGRGSTQKVMNNDIISEVLHQAPRASTAQRPIYLDAQSTTPMDPRVLDAMMPFMTNQYGNPHSRTHAYGWESESAVEKAREHIAQLIGADPKEIIFTSGATESNNMSLKGVAHFYGQKKRHVITTQTEHKCVLDSARKLQDEGFDVTYLPVQPNGLVKLEDVEAALRPDTSVVSIMAVNNEIGVIQPLAQIGELLKTKGAALAKEAGLGGKPMFHTDAAQAAGKIAIDVNKMGVDLMSLSSHKIYGPKGIGACYVRRRPRVRLEPIINGGGQERGLRSGTLAPQLVVGFGEAARLAHQEREYDYAHVSALAARLRNRLLAEIECVLVNGDPEGYPGCTNLSFQYIEGESLLMALKDICLSSGSACTSASLEPSYVLRALGLDDENAHSSLRFGIGRFTTEEEVDYVCEKIIKVVHKLRELSPLWEMVQEGIDLKTIQWSG</sequence>
<dbReference type="STRING" id="215250.A0A316YP09"/>
<evidence type="ECO:0000256" key="10">
    <source>
        <dbReference type="ARBA" id="ARBA00050776"/>
    </source>
</evidence>
<dbReference type="GO" id="GO:0044571">
    <property type="term" value="P:[2Fe-2S] cluster assembly"/>
    <property type="evidence" value="ECO:0007669"/>
    <property type="project" value="InterPro"/>
</dbReference>
<evidence type="ECO:0000256" key="3">
    <source>
        <dbReference type="ARBA" id="ARBA00012239"/>
    </source>
</evidence>
<evidence type="ECO:0000313" key="14">
    <source>
        <dbReference type="Proteomes" id="UP000245768"/>
    </source>
</evidence>
<dbReference type="GeneID" id="37047515"/>
<comment type="catalytic activity">
    <reaction evidence="10">
        <text>(sulfur carrier)-H + L-cysteine = (sulfur carrier)-SH + L-alanine</text>
        <dbReference type="Rhea" id="RHEA:43892"/>
        <dbReference type="Rhea" id="RHEA-COMP:14737"/>
        <dbReference type="Rhea" id="RHEA-COMP:14739"/>
        <dbReference type="ChEBI" id="CHEBI:29917"/>
        <dbReference type="ChEBI" id="CHEBI:35235"/>
        <dbReference type="ChEBI" id="CHEBI:57972"/>
        <dbReference type="ChEBI" id="CHEBI:64428"/>
        <dbReference type="EC" id="2.8.1.7"/>
    </reaction>
</comment>
<dbReference type="GO" id="GO:0002098">
    <property type="term" value="P:tRNA wobble uridine modification"/>
    <property type="evidence" value="ECO:0007669"/>
    <property type="project" value="UniProtKB-ARBA"/>
</dbReference>
<evidence type="ECO:0000256" key="8">
    <source>
        <dbReference type="ARBA" id="ARBA00023014"/>
    </source>
</evidence>
<keyword evidence="7" id="KW-0408">Iron</keyword>
<dbReference type="AlphaFoldDB" id="A0A316YP09"/>
<dbReference type="InterPro" id="IPR015421">
    <property type="entry name" value="PyrdxlP-dep_Trfase_major"/>
</dbReference>
<evidence type="ECO:0000256" key="1">
    <source>
        <dbReference type="ARBA" id="ARBA00001933"/>
    </source>
</evidence>
<dbReference type="GO" id="GO:0030170">
    <property type="term" value="F:pyridoxal phosphate binding"/>
    <property type="evidence" value="ECO:0007669"/>
    <property type="project" value="InterPro"/>
</dbReference>
<dbReference type="InterPro" id="IPR000192">
    <property type="entry name" value="Aminotrans_V_dom"/>
</dbReference>
<dbReference type="PANTHER" id="PTHR11601">
    <property type="entry name" value="CYSTEINE DESULFURYLASE FAMILY MEMBER"/>
    <property type="match status" value="1"/>
</dbReference>
<dbReference type="Proteomes" id="UP000245768">
    <property type="component" value="Unassembled WGS sequence"/>
</dbReference>
<dbReference type="FunCoup" id="A0A316YP09">
    <property type="interactions" value="501"/>
</dbReference>
<name>A0A316YP09_9BASI</name>
<evidence type="ECO:0000256" key="2">
    <source>
        <dbReference type="ARBA" id="ARBA00006490"/>
    </source>
</evidence>
<dbReference type="RefSeq" id="XP_025378315.1">
    <property type="nucleotide sequence ID" value="XM_025525599.1"/>
</dbReference>
<dbReference type="Gene3D" id="3.40.640.10">
    <property type="entry name" value="Type I PLP-dependent aspartate aminotransferase-like (Major domain)"/>
    <property type="match status" value="1"/>
</dbReference>
<dbReference type="SUPFAM" id="SSF53383">
    <property type="entry name" value="PLP-dependent transferases"/>
    <property type="match status" value="1"/>
</dbReference>
<evidence type="ECO:0000256" key="4">
    <source>
        <dbReference type="ARBA" id="ARBA00022679"/>
    </source>
</evidence>
<reference evidence="13 14" key="1">
    <citation type="journal article" date="2018" name="Mol. Biol. Evol.">
        <title>Broad Genomic Sampling Reveals a Smut Pathogenic Ancestry of the Fungal Clade Ustilaginomycotina.</title>
        <authorList>
            <person name="Kijpornyongpan T."/>
            <person name="Mondo S.J."/>
            <person name="Barry K."/>
            <person name="Sandor L."/>
            <person name="Lee J."/>
            <person name="Lipzen A."/>
            <person name="Pangilinan J."/>
            <person name="LaButti K."/>
            <person name="Hainaut M."/>
            <person name="Henrissat B."/>
            <person name="Grigoriev I.V."/>
            <person name="Spatafora J.W."/>
            <person name="Aime M.C."/>
        </authorList>
    </citation>
    <scope>NUCLEOTIDE SEQUENCE [LARGE SCALE GENOMIC DNA]</scope>
    <source>
        <strain evidence="13 14">MCA 4198</strain>
    </source>
</reference>
<gene>
    <name evidence="13" type="ORF">FA10DRAFT_60247</name>
</gene>
<comment type="cofactor">
    <cofactor evidence="1 11">
        <name>pyridoxal 5'-phosphate</name>
        <dbReference type="ChEBI" id="CHEBI:597326"/>
    </cofactor>
</comment>
<dbReference type="FunFam" id="3.40.640.10:FF:000003">
    <property type="entry name" value="Cysteine desulfurase IscS"/>
    <property type="match status" value="1"/>
</dbReference>
<dbReference type="OrthoDB" id="10250117at2759"/>
<accession>A0A316YP09</accession>
<dbReference type="GO" id="GO:0034227">
    <property type="term" value="P:tRNA thio-modification"/>
    <property type="evidence" value="ECO:0007669"/>
    <property type="project" value="UniProtKB-ARBA"/>
</dbReference>
<evidence type="ECO:0000256" key="9">
    <source>
        <dbReference type="ARBA" id="ARBA00045623"/>
    </source>
</evidence>
<dbReference type="GO" id="GO:0005634">
    <property type="term" value="C:nucleus"/>
    <property type="evidence" value="ECO:0007669"/>
    <property type="project" value="TreeGrafter"/>
</dbReference>
<dbReference type="InterPro" id="IPR010240">
    <property type="entry name" value="Cys_deSase_IscS"/>
</dbReference>
<evidence type="ECO:0000256" key="6">
    <source>
        <dbReference type="ARBA" id="ARBA00022898"/>
    </source>
</evidence>
<dbReference type="HAMAP" id="MF_00331">
    <property type="entry name" value="Cys_desulf_IscS"/>
    <property type="match status" value="1"/>
</dbReference>
<comment type="function">
    <text evidence="9">Catalyzes the removal of elemental sulfur from cysteine to produce alanine. It supplies the inorganic sulfur for iron-sulfur (Fe-S) clusters. Plays a role in both tRNA-processing and mitochondrial metabolism. Involved in the 2-thio-modification of both 5-carboxymethylaminomethyl-2-thiouridine in mitochondrial tRNAs and 5-methoxycarbonylmethyl-2-thiouridine (mcm5s2U) in cytoplasmic tRNAs.</text>
</comment>
<dbReference type="InterPro" id="IPR015422">
    <property type="entry name" value="PyrdxlP-dep_Trfase_small"/>
</dbReference>
<dbReference type="GO" id="GO:0051536">
    <property type="term" value="F:iron-sulfur cluster binding"/>
    <property type="evidence" value="ECO:0007669"/>
    <property type="project" value="UniProtKB-KW"/>
</dbReference>
<dbReference type="EC" id="2.8.1.7" evidence="3"/>
<dbReference type="PROSITE" id="PS00595">
    <property type="entry name" value="AA_TRANSFER_CLASS_5"/>
    <property type="match status" value="1"/>
</dbReference>
<evidence type="ECO:0000259" key="12">
    <source>
        <dbReference type="Pfam" id="PF00266"/>
    </source>
</evidence>
<protein>
    <recommendedName>
        <fullName evidence="3">cysteine desulfurase</fullName>
        <ecNumber evidence="3">2.8.1.7</ecNumber>
    </recommendedName>
</protein>
<dbReference type="EMBL" id="KZ819635">
    <property type="protein sequence ID" value="PWN91117.1"/>
    <property type="molecule type" value="Genomic_DNA"/>
</dbReference>
<feature type="domain" description="Aminotransferase class V" evidence="12">
    <location>
        <begin position="98"/>
        <end position="472"/>
    </location>
</feature>
<dbReference type="NCBIfam" id="NF010611">
    <property type="entry name" value="PRK14012.1"/>
    <property type="match status" value="1"/>
</dbReference>
<dbReference type="InterPro" id="IPR020578">
    <property type="entry name" value="Aminotrans_V_PyrdxlP_BS"/>
</dbReference>
<keyword evidence="5" id="KW-0479">Metal-binding</keyword>
<dbReference type="InterPro" id="IPR015424">
    <property type="entry name" value="PyrdxlP-dep_Trfase"/>
</dbReference>
<dbReference type="GO" id="GO:1990221">
    <property type="term" value="C:L-cysteine desulfurase complex"/>
    <property type="evidence" value="ECO:0007669"/>
    <property type="project" value="UniProtKB-ARBA"/>
</dbReference>
<dbReference type="GO" id="GO:0046872">
    <property type="term" value="F:metal ion binding"/>
    <property type="evidence" value="ECO:0007669"/>
    <property type="project" value="UniProtKB-KW"/>
</dbReference>
<evidence type="ECO:0000256" key="5">
    <source>
        <dbReference type="ARBA" id="ARBA00022723"/>
    </source>
</evidence>
<keyword evidence="6" id="KW-0663">Pyridoxal phosphate</keyword>
<dbReference type="Pfam" id="PF00266">
    <property type="entry name" value="Aminotran_5"/>
    <property type="match status" value="1"/>
</dbReference>
<keyword evidence="4" id="KW-0808">Transferase</keyword>
<keyword evidence="14" id="KW-1185">Reference proteome</keyword>
<dbReference type="PANTHER" id="PTHR11601:SF34">
    <property type="entry name" value="CYSTEINE DESULFURASE"/>
    <property type="match status" value="1"/>
</dbReference>
<dbReference type="GO" id="GO:0031071">
    <property type="term" value="F:cysteine desulfurase activity"/>
    <property type="evidence" value="ECO:0007669"/>
    <property type="project" value="UniProtKB-EC"/>
</dbReference>